<feature type="compositionally biased region" description="Basic and acidic residues" evidence="2">
    <location>
        <begin position="19"/>
        <end position="34"/>
    </location>
</feature>
<proteinExistence type="predicted"/>
<accession>A0AAN7P3R4</accession>
<keyword evidence="4" id="KW-1185">Reference proteome</keyword>
<evidence type="ECO:0000313" key="3">
    <source>
        <dbReference type="EMBL" id="KAK4874778.1"/>
    </source>
</evidence>
<feature type="compositionally biased region" description="Low complexity" evidence="2">
    <location>
        <begin position="336"/>
        <end position="345"/>
    </location>
</feature>
<protein>
    <submittedName>
        <fullName evidence="3">Uncharacterized protein</fullName>
    </submittedName>
</protein>
<evidence type="ECO:0000256" key="1">
    <source>
        <dbReference type="SAM" id="Coils"/>
    </source>
</evidence>
<feature type="region of interest" description="Disordered" evidence="2">
    <location>
        <begin position="1534"/>
        <end position="1557"/>
    </location>
</feature>
<name>A0AAN7P3R4_9COLE</name>
<feature type="compositionally biased region" description="Low complexity" evidence="2">
    <location>
        <begin position="1535"/>
        <end position="1549"/>
    </location>
</feature>
<evidence type="ECO:0000256" key="2">
    <source>
        <dbReference type="SAM" id="MobiDB-lite"/>
    </source>
</evidence>
<sequence length="1557" mass="176318">MLTKDKKPFTYTPGGIDLSEIRSPRMARRLERNAMNEGVSSVPQTTHHPAGQLPPSALAAMQPQLSVQVFPTGGIPQPPQSGPPPPPPPPKAPPMKTSPLPTDCYNRPDMTKIIPDNPMSMLRKTSGPVVKQDPILSKAGGVVNNVQKMDSPPRTDIFNQSVDTQPRYVEPPNPNKPTAGVGSIYVPPINQKPANSPPAVYSPPAYYKRQISSPPQEPAKPQTPDTPSSPKPTLSKAPTPWLTQRRQNSQDVPDWAINDHRVQSPPVAQEQAMLQPREEPQQTKPVRPWQQQEKPRFTQQPEIQQRYQEPDIQPRYQQEMQPRYQQQQQEKPRFVQQQPEIQQRYQEPDVRYQQEMQPRYQQQQQQQPQPRYQVDSQQRYQQQPTAVVGGARKQIQNRERPQEYYPPERTEVVIVNDPPQIYHHPGQKVVARQSPQNSYQHYKQDDGIRIIPVQIEGRSNGQMRSPTQGANSDARSLNRQLSWNTSPTQSNTFRVLQKITQTDGADDDDQVVIEHSPKMYQQFPQRQTSTDGRKWNQNESDQALMGTFKQETFINNYENPRYRGGHIPSKLFWMLDDSVQQQPQANNASGPKVRTIPIQIEGNGQTKNYVPPSEQTVQEPKKYMGSSIPSRSFKILQAMTAPDECVNPDQACENNENYSNDPSSYTQWGFDPNLPPPQSYCFDPYWSYYAQNYYPLSSDAQDSNQNPRITPIPAPWNFYPPYYYGQKEKGSGEIKRVQRTTPLPWQNDESNKTNGVPMRAPTPSWSFYCPNYPNDDIKNNADAEDQQNFMPYPPYWNPYYYNYYYGMPPPMYPPMYSPYPFYPPPSDNEEVSGYSSNEEMAYYGARFASMPPFCNTNMSPRPKSNVAKAEPQPVNETKQEVVKKPVVSDDEGETSDSDAEMVSYEVCRKTPGLQAIRSVSDIKVYDAEDSSQYSDDDSDNTTEENDDNSLCVPEDVIPHQLSVIFEESEKTDSAKLEREPSVSTTLSEGTATIENSEDEDADESDGTVFVKLPLTFKFVVAESQKVATVTVGDSEIVPQTAVRSSFGGESCDKTKTDALFNLENNKIKEHEDVDWWGEISKDGENVQMNELKNSESGIDFWAHLNRNPSTTQIYSMSKRYTCESTFVEENTEPTKSELVDESEKRSSTISSDEEKSEIDFWAEIINTNDNGSVNKVSDLKQDSSSTCSSDSSLSSSAASENLEIVTACNDEEEKPENEMKPLTIQERIKSLQDYVASKKFQDQQDTEVKISIKERISQLQDNYNQLTIDAASHKTNSCSRKSSIKSYEGCSEEEGDSGVTSDVSRHVSEVETDLDFFENRKNQYQRASTHSRLFKLLQDECDCDDEPEDEIENKTMIQRRDCLSLPLKQPGSDPESFSSSGFTSPGSPTINDKILNEIIQNLIMKKQGKVFKNMNIEKLQAAALRILQEDMDGLETLSSSEESGTILAPKKGEITNVPTECYLNFNDYSQYYDSWSDAERLYDGYDIVPSKAFRLLQEHSATNRTGAIAGLLARCPRVLSNKNVQKELMKLIECQNSPTSSPEPEQSPNVSEATSAS</sequence>
<gene>
    <name evidence="3" type="ORF">RN001_014138</name>
</gene>
<feature type="region of interest" description="Disordered" evidence="2">
    <location>
        <begin position="968"/>
        <end position="1004"/>
    </location>
</feature>
<feature type="compositionally biased region" description="Pro residues" evidence="2">
    <location>
        <begin position="76"/>
        <end position="93"/>
    </location>
</feature>
<feature type="region of interest" description="Disordered" evidence="2">
    <location>
        <begin position="1129"/>
        <end position="1153"/>
    </location>
</feature>
<comment type="caution">
    <text evidence="3">The sequence shown here is derived from an EMBL/GenBank/DDBJ whole genome shotgun (WGS) entry which is preliminary data.</text>
</comment>
<feature type="compositionally biased region" description="Acidic residues" evidence="2">
    <location>
        <begin position="995"/>
        <end position="1004"/>
    </location>
</feature>
<feature type="compositionally biased region" description="Basic and acidic residues" evidence="2">
    <location>
        <begin position="968"/>
        <end position="980"/>
    </location>
</feature>
<keyword evidence="1" id="KW-0175">Coiled coil</keyword>
<dbReference type="EMBL" id="JARPUR010000006">
    <property type="protein sequence ID" value="KAK4874778.1"/>
    <property type="molecule type" value="Genomic_DNA"/>
</dbReference>
<organism evidence="3 4">
    <name type="scientific">Aquatica leii</name>
    <dbReference type="NCBI Taxonomy" id="1421715"/>
    <lineage>
        <taxon>Eukaryota</taxon>
        <taxon>Metazoa</taxon>
        <taxon>Ecdysozoa</taxon>
        <taxon>Arthropoda</taxon>
        <taxon>Hexapoda</taxon>
        <taxon>Insecta</taxon>
        <taxon>Pterygota</taxon>
        <taxon>Neoptera</taxon>
        <taxon>Endopterygota</taxon>
        <taxon>Coleoptera</taxon>
        <taxon>Polyphaga</taxon>
        <taxon>Elateriformia</taxon>
        <taxon>Elateroidea</taxon>
        <taxon>Lampyridae</taxon>
        <taxon>Luciolinae</taxon>
        <taxon>Aquatica</taxon>
    </lineage>
</organism>
<feature type="compositionally biased region" description="Polar residues" evidence="2">
    <location>
        <begin position="38"/>
        <end position="47"/>
    </location>
</feature>
<feature type="compositionally biased region" description="Low complexity" evidence="2">
    <location>
        <begin position="353"/>
        <end position="383"/>
    </location>
</feature>
<feature type="region of interest" description="Disordered" evidence="2">
    <location>
        <begin position="858"/>
        <end position="901"/>
    </location>
</feature>
<feature type="region of interest" description="Disordered" evidence="2">
    <location>
        <begin position="1"/>
        <end position="404"/>
    </location>
</feature>
<feature type="compositionally biased region" description="Basic and acidic residues" evidence="2">
    <location>
        <begin position="877"/>
        <end position="887"/>
    </location>
</feature>
<feature type="compositionally biased region" description="Acidic residues" evidence="2">
    <location>
        <begin position="888"/>
        <end position="899"/>
    </location>
</feature>
<reference evidence="4" key="1">
    <citation type="submission" date="2023-01" db="EMBL/GenBank/DDBJ databases">
        <title>Key to firefly adult light organ development and bioluminescence: homeobox transcription factors regulate luciferase expression and transportation to peroxisome.</title>
        <authorList>
            <person name="Fu X."/>
        </authorList>
    </citation>
    <scope>NUCLEOTIDE SEQUENCE [LARGE SCALE GENOMIC DNA]</scope>
</reference>
<feature type="compositionally biased region" description="Basic and acidic residues" evidence="2">
    <location>
        <begin position="1132"/>
        <end position="1146"/>
    </location>
</feature>
<dbReference type="Proteomes" id="UP001353858">
    <property type="component" value="Unassembled WGS sequence"/>
</dbReference>
<feature type="compositionally biased region" description="Acidic residues" evidence="2">
    <location>
        <begin position="934"/>
        <end position="947"/>
    </location>
</feature>
<feature type="compositionally biased region" description="Polar residues" evidence="2">
    <location>
        <begin position="241"/>
        <end position="251"/>
    </location>
</feature>
<feature type="coiled-coil region" evidence="1">
    <location>
        <begin position="1249"/>
        <end position="1276"/>
    </location>
</feature>
<feature type="compositionally biased region" description="Polar residues" evidence="2">
    <location>
        <begin position="981"/>
        <end position="993"/>
    </location>
</feature>
<feature type="compositionally biased region" description="Low complexity" evidence="2">
    <location>
        <begin position="313"/>
        <end position="329"/>
    </location>
</feature>
<feature type="compositionally biased region" description="Polar residues" evidence="2">
    <location>
        <begin position="223"/>
        <end position="232"/>
    </location>
</feature>
<feature type="region of interest" description="Disordered" evidence="2">
    <location>
        <begin position="927"/>
        <end position="953"/>
    </location>
</feature>
<evidence type="ECO:0000313" key="4">
    <source>
        <dbReference type="Proteomes" id="UP001353858"/>
    </source>
</evidence>
<feature type="compositionally biased region" description="Polar residues" evidence="2">
    <location>
        <begin position="289"/>
        <end position="307"/>
    </location>
</feature>
<feature type="compositionally biased region" description="Low complexity" evidence="2">
    <location>
        <begin position="193"/>
        <end position="207"/>
    </location>
</feature>